<proteinExistence type="predicted"/>
<dbReference type="GO" id="GO:0000271">
    <property type="term" value="P:polysaccharide biosynthetic process"/>
    <property type="evidence" value="ECO:0007669"/>
    <property type="project" value="TreeGrafter"/>
</dbReference>
<dbReference type="GO" id="GO:0016747">
    <property type="term" value="F:acyltransferase activity, transferring groups other than amino-acyl groups"/>
    <property type="evidence" value="ECO:0007669"/>
    <property type="project" value="InterPro"/>
</dbReference>
<feature type="transmembrane region" description="Helical" evidence="1">
    <location>
        <begin position="172"/>
        <end position="193"/>
    </location>
</feature>
<dbReference type="Proteomes" id="UP000254454">
    <property type="component" value="Unassembled WGS sequence"/>
</dbReference>
<evidence type="ECO:0000313" key="3">
    <source>
        <dbReference type="EMBL" id="RDR26166.1"/>
    </source>
</evidence>
<dbReference type="PANTHER" id="PTHR23028:SF131">
    <property type="entry name" value="BLR2367 PROTEIN"/>
    <property type="match status" value="1"/>
</dbReference>
<feature type="domain" description="Acyltransferase 3" evidence="2">
    <location>
        <begin position="18"/>
        <end position="354"/>
    </location>
</feature>
<feature type="transmembrane region" description="Helical" evidence="1">
    <location>
        <begin position="92"/>
        <end position="109"/>
    </location>
</feature>
<keyword evidence="1" id="KW-1133">Transmembrane helix</keyword>
<sequence>MSAFDIALDSGVKTNRLDSIQFLRGVAALLVIAFHFRQYLNGVYAQADLGDRLFGLGEVGVDIFFVISGFIIAYSTNNKDKNSPAEFSIKRFFRLYPVFIITLTFLLYFDTASNATASQIIKSYFLIPNDYNFIGPWYGYNVNLPAWTLTYEVLFYSIFLIALSINHQHRSLISAVLIVLICCSAQLYFRGFLQIDAITRDSGEPSFVRNFTFISNPIIYDFIYGMLIAEIFMRVKNTFLAQKYVQVLLICAACLSIAVIVSGWNRGAGIDRWGLLSFILVGSVALISKVRDLKFSSFWVLMGEMSYSLYINHMIVKKLSGIYLRDFGIYKANGGMTLFIILMILTFVMSYITYNFIEKPTVSIGHKLAERIRINRIRRGEEESIA</sequence>
<feature type="transmembrane region" description="Helical" evidence="1">
    <location>
        <begin position="52"/>
        <end position="72"/>
    </location>
</feature>
<feature type="transmembrane region" description="Helical" evidence="1">
    <location>
        <begin position="146"/>
        <end position="165"/>
    </location>
</feature>
<gene>
    <name evidence="3" type="ORF">C4A13_02520</name>
</gene>
<name>A0A370V6E7_9ESCH</name>
<organism evidence="3 4">
    <name type="scientific">Escherichia marmotae</name>
    <dbReference type="NCBI Taxonomy" id="1499973"/>
    <lineage>
        <taxon>Bacteria</taxon>
        <taxon>Pseudomonadati</taxon>
        <taxon>Pseudomonadota</taxon>
        <taxon>Gammaproteobacteria</taxon>
        <taxon>Enterobacterales</taxon>
        <taxon>Enterobacteriaceae</taxon>
        <taxon>Escherichia</taxon>
    </lineage>
</organism>
<protein>
    <submittedName>
        <fullName evidence="3">Acyltransferase family protein</fullName>
    </submittedName>
</protein>
<feature type="transmembrane region" description="Helical" evidence="1">
    <location>
        <begin position="22"/>
        <end position="40"/>
    </location>
</feature>
<comment type="caution">
    <text evidence="3">The sequence shown here is derived from an EMBL/GenBank/DDBJ whole genome shotgun (WGS) entry which is preliminary data.</text>
</comment>
<accession>A0A370V6E7</accession>
<dbReference type="InterPro" id="IPR002656">
    <property type="entry name" value="Acyl_transf_3_dom"/>
</dbReference>
<feature type="transmembrane region" description="Helical" evidence="1">
    <location>
        <begin position="270"/>
        <end position="288"/>
    </location>
</feature>
<feature type="transmembrane region" description="Helical" evidence="1">
    <location>
        <begin position="295"/>
        <end position="316"/>
    </location>
</feature>
<dbReference type="EMBL" id="QONO01000106">
    <property type="protein sequence ID" value="RDR26166.1"/>
    <property type="molecule type" value="Genomic_DNA"/>
</dbReference>
<feature type="transmembrane region" description="Helical" evidence="1">
    <location>
        <begin position="244"/>
        <end position="264"/>
    </location>
</feature>
<dbReference type="PANTHER" id="PTHR23028">
    <property type="entry name" value="ACETYLTRANSFERASE"/>
    <property type="match status" value="1"/>
</dbReference>
<evidence type="ECO:0000259" key="2">
    <source>
        <dbReference type="Pfam" id="PF01757"/>
    </source>
</evidence>
<reference evidence="3 4" key="1">
    <citation type="submission" date="2018-06" db="EMBL/GenBank/DDBJ databases">
        <title>Recombination Drives Gene Content and Phenotype Evolution in Wild Type E. coli Strains.</title>
        <authorList>
            <person name="Field C.M."/>
            <person name="Silander O.K."/>
            <person name="Van Nimwegen E."/>
        </authorList>
    </citation>
    <scope>NUCLEOTIDE SEQUENCE [LARGE SCALE GENOMIC DNA]</scope>
    <source>
        <strain evidence="3 4">SC344</strain>
    </source>
</reference>
<evidence type="ECO:0000313" key="4">
    <source>
        <dbReference type="Proteomes" id="UP000254454"/>
    </source>
</evidence>
<keyword evidence="1" id="KW-0472">Membrane</keyword>
<feature type="transmembrane region" description="Helical" evidence="1">
    <location>
        <begin position="213"/>
        <end position="232"/>
    </location>
</feature>
<dbReference type="GO" id="GO:0016020">
    <property type="term" value="C:membrane"/>
    <property type="evidence" value="ECO:0007669"/>
    <property type="project" value="TreeGrafter"/>
</dbReference>
<dbReference type="Pfam" id="PF01757">
    <property type="entry name" value="Acyl_transf_3"/>
    <property type="match status" value="1"/>
</dbReference>
<keyword evidence="1" id="KW-0812">Transmembrane</keyword>
<keyword evidence="3" id="KW-0012">Acyltransferase</keyword>
<feature type="transmembrane region" description="Helical" evidence="1">
    <location>
        <begin position="336"/>
        <end position="357"/>
    </location>
</feature>
<dbReference type="AlphaFoldDB" id="A0A370V6E7"/>
<keyword evidence="3" id="KW-0808">Transferase</keyword>
<dbReference type="InterPro" id="IPR050879">
    <property type="entry name" value="Acyltransferase_3"/>
</dbReference>
<evidence type="ECO:0000256" key="1">
    <source>
        <dbReference type="SAM" id="Phobius"/>
    </source>
</evidence>
<dbReference type="RefSeq" id="WP_115439662.1">
    <property type="nucleotide sequence ID" value="NZ_QONN01000024.1"/>
</dbReference>